<evidence type="ECO:0000256" key="2">
    <source>
        <dbReference type="ARBA" id="ARBA00022741"/>
    </source>
</evidence>
<dbReference type="STRING" id="479433.Caci_1768"/>
<dbReference type="HOGENOM" id="CLU_000604_1_22_11"/>
<keyword evidence="3" id="KW-0067">ATP-binding</keyword>
<dbReference type="PROSITE" id="PS00211">
    <property type="entry name" value="ABC_TRANSPORTER_1"/>
    <property type="match status" value="1"/>
</dbReference>
<dbReference type="eggNOG" id="COG1136">
    <property type="taxonomic scope" value="Bacteria"/>
</dbReference>
<evidence type="ECO:0000313" key="6">
    <source>
        <dbReference type="Proteomes" id="UP000000851"/>
    </source>
</evidence>
<dbReference type="PROSITE" id="PS50893">
    <property type="entry name" value="ABC_TRANSPORTER_2"/>
    <property type="match status" value="1"/>
</dbReference>
<accession>C7QCX9</accession>
<dbReference type="GO" id="GO:0022857">
    <property type="term" value="F:transmembrane transporter activity"/>
    <property type="evidence" value="ECO:0007669"/>
    <property type="project" value="TreeGrafter"/>
</dbReference>
<name>C7QCX9_CATAD</name>
<dbReference type="InterPro" id="IPR015854">
    <property type="entry name" value="ABC_transpr_LolD-like"/>
</dbReference>
<dbReference type="InParanoid" id="C7QCX9"/>
<evidence type="ECO:0000259" key="4">
    <source>
        <dbReference type="PROSITE" id="PS50893"/>
    </source>
</evidence>
<dbReference type="RefSeq" id="WP_012785983.1">
    <property type="nucleotide sequence ID" value="NC_013131.1"/>
</dbReference>
<dbReference type="OrthoDB" id="3266715at2"/>
<dbReference type="InterPro" id="IPR003439">
    <property type="entry name" value="ABC_transporter-like_ATP-bd"/>
</dbReference>
<dbReference type="PANTHER" id="PTHR24220">
    <property type="entry name" value="IMPORT ATP-BINDING PROTEIN"/>
    <property type="match status" value="1"/>
</dbReference>
<dbReference type="KEGG" id="cai:Caci_1768"/>
<keyword evidence="2" id="KW-0547">Nucleotide-binding</keyword>
<dbReference type="Proteomes" id="UP000000851">
    <property type="component" value="Chromosome"/>
</dbReference>
<protein>
    <submittedName>
        <fullName evidence="5">ABC transporter related</fullName>
    </submittedName>
</protein>
<evidence type="ECO:0000256" key="1">
    <source>
        <dbReference type="ARBA" id="ARBA00022448"/>
    </source>
</evidence>
<feature type="domain" description="ABC transporter" evidence="4">
    <location>
        <begin position="24"/>
        <end position="265"/>
    </location>
</feature>
<dbReference type="AlphaFoldDB" id="C7QCX9"/>
<reference evidence="5 6" key="1">
    <citation type="journal article" date="2009" name="Stand. Genomic Sci.">
        <title>Complete genome sequence of Catenulispora acidiphila type strain (ID 139908).</title>
        <authorList>
            <person name="Copeland A."/>
            <person name="Lapidus A."/>
            <person name="Glavina Del Rio T."/>
            <person name="Nolan M."/>
            <person name="Lucas S."/>
            <person name="Chen F."/>
            <person name="Tice H."/>
            <person name="Cheng J.F."/>
            <person name="Bruce D."/>
            <person name="Goodwin L."/>
            <person name="Pitluck S."/>
            <person name="Mikhailova N."/>
            <person name="Pati A."/>
            <person name="Ivanova N."/>
            <person name="Mavromatis K."/>
            <person name="Chen A."/>
            <person name="Palaniappan K."/>
            <person name="Chain P."/>
            <person name="Land M."/>
            <person name="Hauser L."/>
            <person name="Chang Y.J."/>
            <person name="Jeffries C.D."/>
            <person name="Chertkov O."/>
            <person name="Brettin T."/>
            <person name="Detter J.C."/>
            <person name="Han C."/>
            <person name="Ali Z."/>
            <person name="Tindall B.J."/>
            <person name="Goker M."/>
            <person name="Bristow J."/>
            <person name="Eisen J.A."/>
            <person name="Markowitz V."/>
            <person name="Hugenholtz P."/>
            <person name="Kyrpides N.C."/>
            <person name="Klenk H.P."/>
        </authorList>
    </citation>
    <scope>NUCLEOTIDE SEQUENCE [LARGE SCALE GENOMIC DNA]</scope>
    <source>
        <strain evidence="6">DSM 44928 / JCM 14897 / NBRC 102108 / NRRL B-24433 / ID139908</strain>
    </source>
</reference>
<dbReference type="InterPro" id="IPR027417">
    <property type="entry name" value="P-loop_NTPase"/>
</dbReference>
<dbReference type="GO" id="GO:0016887">
    <property type="term" value="F:ATP hydrolysis activity"/>
    <property type="evidence" value="ECO:0007669"/>
    <property type="project" value="InterPro"/>
</dbReference>
<dbReference type="GO" id="GO:0005524">
    <property type="term" value="F:ATP binding"/>
    <property type="evidence" value="ECO:0007669"/>
    <property type="project" value="UniProtKB-KW"/>
</dbReference>
<keyword evidence="6" id="KW-1185">Reference proteome</keyword>
<dbReference type="EMBL" id="CP001700">
    <property type="protein sequence ID" value="ACU70689.1"/>
    <property type="molecule type" value="Genomic_DNA"/>
</dbReference>
<organism evidence="5 6">
    <name type="scientific">Catenulispora acidiphila (strain DSM 44928 / JCM 14897 / NBRC 102108 / NRRL B-24433 / ID139908)</name>
    <dbReference type="NCBI Taxonomy" id="479433"/>
    <lineage>
        <taxon>Bacteria</taxon>
        <taxon>Bacillati</taxon>
        <taxon>Actinomycetota</taxon>
        <taxon>Actinomycetes</taxon>
        <taxon>Catenulisporales</taxon>
        <taxon>Catenulisporaceae</taxon>
        <taxon>Catenulispora</taxon>
    </lineage>
</organism>
<dbReference type="SUPFAM" id="SSF52540">
    <property type="entry name" value="P-loop containing nucleoside triphosphate hydrolases"/>
    <property type="match status" value="1"/>
</dbReference>
<dbReference type="CDD" id="cd03255">
    <property type="entry name" value="ABC_MJ0796_LolCDE_FtsE"/>
    <property type="match status" value="1"/>
</dbReference>
<sequence>MSTLQELEFAAGRPKEIYGEDAKIVCDNLVRIYKTDGIEVQALQGLDLLVRAGELVAIVGASGSGKSTLLNILSGLDTPTAGVARVGGYDLLTMKSRDRLRYRRSTVGFIWQQTARNLLPYLNAADNVALPMGFAGKKRKYARRRSGELLDLLGVGHCAGRRPGQMSGGEQQRVSIAVALANDPEVVFADEPTGELDSATSQQVFDALRTANEELGVSIVVVTHDHEVTDQVQRTVEIRDGRTSSEVLRRGDEGARAEQFAVLDRAGRVQLPKEYVDALRMKDRVRLAKNPDHIGVWPDLAQGSDGAAGSVGERA</sequence>
<keyword evidence="1" id="KW-0813">Transport</keyword>
<dbReference type="InterPro" id="IPR017911">
    <property type="entry name" value="MacB-like_ATP-bd"/>
</dbReference>
<dbReference type="PANTHER" id="PTHR24220:SF685">
    <property type="entry name" value="ABC TRANSPORTER RELATED"/>
    <property type="match status" value="1"/>
</dbReference>
<evidence type="ECO:0000256" key="3">
    <source>
        <dbReference type="ARBA" id="ARBA00022840"/>
    </source>
</evidence>
<dbReference type="SMART" id="SM00382">
    <property type="entry name" value="AAA"/>
    <property type="match status" value="1"/>
</dbReference>
<dbReference type="Gene3D" id="3.40.50.300">
    <property type="entry name" value="P-loop containing nucleotide triphosphate hydrolases"/>
    <property type="match status" value="1"/>
</dbReference>
<dbReference type="InterPro" id="IPR017871">
    <property type="entry name" value="ABC_transporter-like_CS"/>
</dbReference>
<proteinExistence type="predicted"/>
<gene>
    <name evidence="5" type="ordered locus">Caci_1768</name>
</gene>
<dbReference type="InterPro" id="IPR003593">
    <property type="entry name" value="AAA+_ATPase"/>
</dbReference>
<evidence type="ECO:0000313" key="5">
    <source>
        <dbReference type="EMBL" id="ACU70689.1"/>
    </source>
</evidence>
<dbReference type="GO" id="GO:0005886">
    <property type="term" value="C:plasma membrane"/>
    <property type="evidence" value="ECO:0007669"/>
    <property type="project" value="TreeGrafter"/>
</dbReference>
<dbReference type="Pfam" id="PF00005">
    <property type="entry name" value="ABC_tran"/>
    <property type="match status" value="1"/>
</dbReference>